<evidence type="ECO:0000313" key="2">
    <source>
        <dbReference type="EMBL" id="MEN0645420.1"/>
    </source>
</evidence>
<name>A0ABU9VNY4_9BACI</name>
<organism evidence="2 3">
    <name type="scientific">Alkalicoccobacillus gibsonii</name>
    <dbReference type="NCBI Taxonomy" id="79881"/>
    <lineage>
        <taxon>Bacteria</taxon>
        <taxon>Bacillati</taxon>
        <taxon>Bacillota</taxon>
        <taxon>Bacilli</taxon>
        <taxon>Bacillales</taxon>
        <taxon>Bacillaceae</taxon>
        <taxon>Alkalicoccobacillus</taxon>
    </lineage>
</organism>
<reference evidence="2 3" key="1">
    <citation type="submission" date="2024-03" db="EMBL/GenBank/DDBJ databases">
        <title>Bacilli Hybrid Assemblies.</title>
        <authorList>
            <person name="Kovac J."/>
        </authorList>
    </citation>
    <scope>NUCLEOTIDE SEQUENCE [LARGE SCALE GENOMIC DNA]</scope>
    <source>
        <strain evidence="2 3">FSL R7-0666</strain>
    </source>
</reference>
<dbReference type="Proteomes" id="UP001418796">
    <property type="component" value="Unassembled WGS sequence"/>
</dbReference>
<proteinExistence type="predicted"/>
<evidence type="ECO:0000256" key="1">
    <source>
        <dbReference type="SAM" id="MobiDB-lite"/>
    </source>
</evidence>
<accession>A0ABU9VNY4</accession>
<feature type="region of interest" description="Disordered" evidence="1">
    <location>
        <begin position="18"/>
        <end position="43"/>
    </location>
</feature>
<dbReference type="EMBL" id="JBCITK010000001">
    <property type="protein sequence ID" value="MEN0645420.1"/>
    <property type="molecule type" value="Genomic_DNA"/>
</dbReference>
<gene>
    <name evidence="2" type="ORF">MKY91_19830</name>
</gene>
<protein>
    <submittedName>
        <fullName evidence="2">Uncharacterized protein</fullName>
    </submittedName>
</protein>
<dbReference type="RefSeq" id="WP_343131993.1">
    <property type="nucleotide sequence ID" value="NZ_JBCITK010000001.1"/>
</dbReference>
<keyword evidence="3" id="KW-1185">Reference proteome</keyword>
<comment type="caution">
    <text evidence="2">The sequence shown here is derived from an EMBL/GenBank/DDBJ whole genome shotgun (WGS) entry which is preliminary data.</text>
</comment>
<sequence length="43" mass="4815">MEVSKKKASLTKLKADLSKKKEALARKTAEEPSLERDPSRNNS</sequence>
<evidence type="ECO:0000313" key="3">
    <source>
        <dbReference type="Proteomes" id="UP001418796"/>
    </source>
</evidence>